<feature type="region of interest" description="Disordered" evidence="4">
    <location>
        <begin position="35"/>
        <end position="401"/>
    </location>
</feature>
<keyword evidence="7" id="KW-1185">Reference proteome</keyword>
<name>A0AAN7AWD1_9PEZI</name>
<feature type="region of interest" description="Disordered" evidence="4">
    <location>
        <begin position="1"/>
        <end position="21"/>
    </location>
</feature>
<dbReference type="EMBL" id="MU863887">
    <property type="protein sequence ID" value="KAK4203766.1"/>
    <property type="molecule type" value="Genomic_DNA"/>
</dbReference>
<feature type="compositionally biased region" description="Polar residues" evidence="4">
    <location>
        <begin position="60"/>
        <end position="89"/>
    </location>
</feature>
<feature type="compositionally biased region" description="Polar residues" evidence="4">
    <location>
        <begin position="583"/>
        <end position="616"/>
    </location>
</feature>
<dbReference type="PANTHER" id="PTHR15321:SF3">
    <property type="entry name" value="TP53-BINDING PROTEIN 1"/>
    <property type="match status" value="1"/>
</dbReference>
<feature type="domain" description="BRCT" evidence="5">
    <location>
        <begin position="699"/>
        <end position="838"/>
    </location>
</feature>
<keyword evidence="2" id="KW-0227">DNA damage</keyword>
<dbReference type="PANTHER" id="PTHR15321">
    <property type="entry name" value="TUMOR SUPPRESSOR P53-BINDING PROTEIN 1"/>
    <property type="match status" value="1"/>
</dbReference>
<evidence type="ECO:0000259" key="5">
    <source>
        <dbReference type="PROSITE" id="PS50172"/>
    </source>
</evidence>
<evidence type="ECO:0000256" key="1">
    <source>
        <dbReference type="ARBA" id="ARBA00004123"/>
    </source>
</evidence>
<comment type="subcellular location">
    <subcellularLocation>
        <location evidence="1">Nucleus</location>
    </subcellularLocation>
</comment>
<feature type="compositionally biased region" description="Basic and acidic residues" evidence="4">
    <location>
        <begin position="184"/>
        <end position="198"/>
    </location>
</feature>
<reference evidence="6" key="2">
    <citation type="submission" date="2023-05" db="EMBL/GenBank/DDBJ databases">
        <authorList>
            <consortium name="Lawrence Berkeley National Laboratory"/>
            <person name="Steindorff A."/>
            <person name="Hensen N."/>
            <person name="Bonometti L."/>
            <person name="Westerberg I."/>
            <person name="Brannstrom I.O."/>
            <person name="Guillou S."/>
            <person name="Cros-Aarteil S."/>
            <person name="Calhoun S."/>
            <person name="Haridas S."/>
            <person name="Kuo A."/>
            <person name="Mondo S."/>
            <person name="Pangilinan J."/>
            <person name="Riley R."/>
            <person name="Labutti K."/>
            <person name="Andreopoulos B."/>
            <person name="Lipzen A."/>
            <person name="Chen C."/>
            <person name="Yanf M."/>
            <person name="Daum C."/>
            <person name="Ng V."/>
            <person name="Clum A."/>
            <person name="Ohm R."/>
            <person name="Martin F."/>
            <person name="Silar P."/>
            <person name="Natvig D."/>
            <person name="Lalanne C."/>
            <person name="Gautier V."/>
            <person name="Ament-Velasquez S.L."/>
            <person name="Kruys A."/>
            <person name="Hutchinson M.I."/>
            <person name="Powell A.J."/>
            <person name="Barry K."/>
            <person name="Miller A.N."/>
            <person name="Grigoriev I.V."/>
            <person name="Debuchy R."/>
            <person name="Gladieux P."/>
            <person name="Thoren M.H."/>
            <person name="Johannesson H."/>
        </authorList>
    </citation>
    <scope>NUCLEOTIDE SEQUENCE</scope>
    <source>
        <strain evidence="6">CBS 315.58</strain>
    </source>
</reference>
<reference evidence="6" key="1">
    <citation type="journal article" date="2023" name="Mol. Phylogenet. Evol.">
        <title>Genome-scale phylogeny and comparative genomics of the fungal order Sordariales.</title>
        <authorList>
            <person name="Hensen N."/>
            <person name="Bonometti L."/>
            <person name="Westerberg I."/>
            <person name="Brannstrom I.O."/>
            <person name="Guillou S."/>
            <person name="Cros-Aarteil S."/>
            <person name="Calhoun S."/>
            <person name="Haridas S."/>
            <person name="Kuo A."/>
            <person name="Mondo S."/>
            <person name="Pangilinan J."/>
            <person name="Riley R."/>
            <person name="LaButti K."/>
            <person name="Andreopoulos B."/>
            <person name="Lipzen A."/>
            <person name="Chen C."/>
            <person name="Yan M."/>
            <person name="Daum C."/>
            <person name="Ng V."/>
            <person name="Clum A."/>
            <person name="Steindorff A."/>
            <person name="Ohm R.A."/>
            <person name="Martin F."/>
            <person name="Silar P."/>
            <person name="Natvig D.O."/>
            <person name="Lalanne C."/>
            <person name="Gautier V."/>
            <person name="Ament-Velasquez S.L."/>
            <person name="Kruys A."/>
            <person name="Hutchinson M.I."/>
            <person name="Powell A.J."/>
            <person name="Barry K."/>
            <person name="Miller A.N."/>
            <person name="Grigoriev I.V."/>
            <person name="Debuchy R."/>
            <person name="Gladieux P."/>
            <person name="Hiltunen Thoren M."/>
            <person name="Johannesson H."/>
        </authorList>
    </citation>
    <scope>NUCLEOTIDE SEQUENCE</scope>
    <source>
        <strain evidence="6">CBS 315.58</strain>
    </source>
</reference>
<accession>A0AAN7AWD1</accession>
<feature type="compositionally biased region" description="Polar residues" evidence="4">
    <location>
        <begin position="142"/>
        <end position="166"/>
    </location>
</feature>
<dbReference type="InterPro" id="IPR047252">
    <property type="entry name" value="TP53BP1-like"/>
</dbReference>
<protein>
    <submittedName>
        <fullName evidence="6">DNA repair protein</fullName>
    </submittedName>
</protein>
<evidence type="ECO:0000313" key="6">
    <source>
        <dbReference type="EMBL" id="KAK4203766.1"/>
    </source>
</evidence>
<dbReference type="InterPro" id="IPR001357">
    <property type="entry name" value="BRCT_dom"/>
</dbReference>
<evidence type="ECO:0000313" key="7">
    <source>
        <dbReference type="Proteomes" id="UP001303160"/>
    </source>
</evidence>
<dbReference type="CDD" id="cd17745">
    <property type="entry name" value="BRCT_p53bp1_rpt1"/>
    <property type="match status" value="1"/>
</dbReference>
<dbReference type="SUPFAM" id="SSF52113">
    <property type="entry name" value="BRCT domain"/>
    <property type="match status" value="1"/>
</dbReference>
<keyword evidence="3" id="KW-0539">Nucleus</keyword>
<dbReference type="GO" id="GO:0005634">
    <property type="term" value="C:nucleus"/>
    <property type="evidence" value="ECO:0007669"/>
    <property type="project" value="UniProtKB-SubCell"/>
</dbReference>
<evidence type="ECO:0000256" key="2">
    <source>
        <dbReference type="ARBA" id="ARBA00022763"/>
    </source>
</evidence>
<dbReference type="PROSITE" id="PS50172">
    <property type="entry name" value="BRCT"/>
    <property type="match status" value="1"/>
</dbReference>
<feature type="compositionally biased region" description="Polar residues" evidence="4">
    <location>
        <begin position="559"/>
        <end position="569"/>
    </location>
</feature>
<dbReference type="FunFam" id="3.40.50.10190:FF:000083">
    <property type="entry name" value="DNA damage repair protein (Rad9)"/>
    <property type="match status" value="1"/>
</dbReference>
<sequence>MPSRTLRAAEKKALGGKNESQDTLVVFDHLMRDLGVGITSSSPPPEDRTTPPPSKRAPQQDLSRQNKPQSFTTRSTTRQGSHGSQSCRQQRLAVDTAPSQGPQTCQAPDSDGPSNELPDTLPSNHNLALEINTVRRDKMESQKSTQSNNGRSYDQYCRSPSPNLGSRPQGLGEDAGTVQFNLDKINEAAPHHGTHLPDDSGFVDFGLSRLRKHSSRQPTQSSPRPPETPAPPQNPFRHSRSQLLPPSQLFQSTQFSSAVKVASPTSSRPSPAEFPHPPLATSSPLKHRGLRSSSLPPSSPRVLPGSKSSNPENRPSSPSRDPSYGNAVAPESPQTQLLPRRKTASEPMTAYEPMDKSQERRHSSEVRSDPPVTEEDDEEEALLRRRRAKNRKQAGLKSLNAISIVRPARQKKADIEVPLTSSEKQKTQAEAYIAQCHSTEVRDAAAEDEETIKDSQAKNLPSEPKQNPILDDDDSTQSDNGEPPEAVVDLTPVAEPELPAAPSRRSGKQVEPPALVPATSRIPETSPPRAGTGICEPEQQVPQLPAPIPEPAALHSTPPALNTRSTRSINRPRPGSSSGLSSVASTPVISTVSTKASVSDRSVLETSVADNSSPAATKTKRRSAREKVAKPKVSTESLRHSTRLESRRGSSSTDEIARALSVTPAFDQSLRVSRLFTTSTSRSASKTGRLSIKSPIGRPTSKLFDGMAFAISFQSKKPGETNDQYKSRMESATALEKRIAQAGGKVLANGFDELFELSPGKSVTSTPVTSPAKGQVSSEIQLTSAGYATGFTALIADGHSRKVKYMQALALGLPCIAPRWVTMCLDKEELVDWSSFLLCAGQSAFLGDAIRSRSLAPYDPATARLADVVAQRTKLLRGSRILAVVKRSVESKKMAYVFLARVLGASLVRAYTVDEAKVAVKAAEEAGQPFDWVYVDGKSVEQALFSTASTAGGNKKRKRVSMPAPGAENNEPPLKKIRTLDDELVIQSLILGRLIEEGEMEQ</sequence>
<feature type="compositionally biased region" description="Pro residues" evidence="4">
    <location>
        <begin position="223"/>
        <end position="234"/>
    </location>
</feature>
<dbReference type="Proteomes" id="UP001303160">
    <property type="component" value="Unassembled WGS sequence"/>
</dbReference>
<proteinExistence type="predicted"/>
<dbReference type="GO" id="GO:0045944">
    <property type="term" value="P:positive regulation of transcription by RNA polymerase II"/>
    <property type="evidence" value="ECO:0007669"/>
    <property type="project" value="TreeGrafter"/>
</dbReference>
<feature type="compositionally biased region" description="Basic and acidic residues" evidence="4">
    <location>
        <begin position="353"/>
        <end position="368"/>
    </location>
</feature>
<feature type="compositionally biased region" description="Polar residues" evidence="4">
    <location>
        <begin position="241"/>
        <end position="269"/>
    </location>
</feature>
<dbReference type="GO" id="GO:0042393">
    <property type="term" value="F:histone binding"/>
    <property type="evidence" value="ECO:0007669"/>
    <property type="project" value="TreeGrafter"/>
</dbReference>
<feature type="region of interest" description="Disordered" evidence="4">
    <location>
        <begin position="951"/>
        <end position="973"/>
    </location>
</feature>
<feature type="region of interest" description="Disordered" evidence="4">
    <location>
        <begin position="439"/>
        <end position="655"/>
    </location>
</feature>
<feature type="compositionally biased region" description="Basic residues" evidence="4">
    <location>
        <begin position="384"/>
        <end position="394"/>
    </location>
</feature>
<evidence type="ECO:0000256" key="4">
    <source>
        <dbReference type="SAM" id="MobiDB-lite"/>
    </source>
</evidence>
<dbReference type="InterPro" id="IPR047249">
    <property type="entry name" value="BRCT_p53bp1-like_rpt1"/>
</dbReference>
<dbReference type="AlphaFoldDB" id="A0AAN7AWD1"/>
<dbReference type="Gene3D" id="3.40.50.10190">
    <property type="entry name" value="BRCT domain"/>
    <property type="match status" value="1"/>
</dbReference>
<dbReference type="InterPro" id="IPR036420">
    <property type="entry name" value="BRCT_dom_sf"/>
</dbReference>
<feature type="compositionally biased region" description="Basic and acidic residues" evidence="4">
    <location>
        <begin position="637"/>
        <end position="648"/>
    </location>
</feature>
<feature type="compositionally biased region" description="Low complexity" evidence="4">
    <location>
        <begin position="291"/>
        <end position="323"/>
    </location>
</feature>
<gene>
    <name evidence="6" type="ORF">QBC40DRAFT_315451</name>
</gene>
<dbReference type="GO" id="GO:0000077">
    <property type="term" value="P:DNA damage checkpoint signaling"/>
    <property type="evidence" value="ECO:0007669"/>
    <property type="project" value="TreeGrafter"/>
</dbReference>
<feature type="compositionally biased region" description="Polar residues" evidence="4">
    <location>
        <begin position="97"/>
        <end position="107"/>
    </location>
</feature>
<comment type="caution">
    <text evidence="6">The sequence shown here is derived from an EMBL/GenBank/DDBJ whole genome shotgun (WGS) entry which is preliminary data.</text>
</comment>
<feature type="compositionally biased region" description="Low complexity" evidence="4">
    <location>
        <begin position="571"/>
        <end position="582"/>
    </location>
</feature>
<evidence type="ECO:0000256" key="3">
    <source>
        <dbReference type="ARBA" id="ARBA00023242"/>
    </source>
</evidence>
<organism evidence="6 7">
    <name type="scientific">Triangularia verruculosa</name>
    <dbReference type="NCBI Taxonomy" id="2587418"/>
    <lineage>
        <taxon>Eukaryota</taxon>
        <taxon>Fungi</taxon>
        <taxon>Dikarya</taxon>
        <taxon>Ascomycota</taxon>
        <taxon>Pezizomycotina</taxon>
        <taxon>Sordariomycetes</taxon>
        <taxon>Sordariomycetidae</taxon>
        <taxon>Sordariales</taxon>
        <taxon>Podosporaceae</taxon>
        <taxon>Triangularia</taxon>
    </lineage>
</organism>